<feature type="non-terminal residue" evidence="1">
    <location>
        <position position="1"/>
    </location>
</feature>
<gene>
    <name evidence="1" type="ORF">ALC60_13460</name>
</gene>
<reference evidence="1 2" key="1">
    <citation type="submission" date="2015-09" db="EMBL/GenBank/DDBJ databases">
        <title>Trachymyrmex zeteki WGS genome.</title>
        <authorList>
            <person name="Nygaard S."/>
            <person name="Hu H."/>
            <person name="Boomsma J."/>
            <person name="Zhang G."/>
        </authorList>
    </citation>
    <scope>NUCLEOTIDE SEQUENCE [LARGE SCALE GENOMIC DNA]</scope>
    <source>
        <strain evidence="1">Tzet28-1</strain>
        <tissue evidence="1">Whole body</tissue>
    </source>
</reference>
<dbReference type="STRING" id="64791.A0A151WI33"/>
<evidence type="ECO:0000313" key="2">
    <source>
        <dbReference type="Proteomes" id="UP000075809"/>
    </source>
</evidence>
<dbReference type="AlphaFoldDB" id="A0A151WI33"/>
<keyword evidence="2" id="KW-1185">Reference proteome</keyword>
<dbReference type="Proteomes" id="UP000075809">
    <property type="component" value="Unassembled WGS sequence"/>
</dbReference>
<protein>
    <submittedName>
        <fullName evidence="1">Uncharacterized protein</fullName>
    </submittedName>
</protein>
<evidence type="ECO:0000313" key="1">
    <source>
        <dbReference type="EMBL" id="KYQ47519.1"/>
    </source>
</evidence>
<dbReference type="EMBL" id="KQ983095">
    <property type="protein sequence ID" value="KYQ47519.1"/>
    <property type="molecule type" value="Genomic_DNA"/>
</dbReference>
<organism evidence="1 2">
    <name type="scientific">Mycetomoellerius zeteki</name>
    <dbReference type="NCBI Taxonomy" id="64791"/>
    <lineage>
        <taxon>Eukaryota</taxon>
        <taxon>Metazoa</taxon>
        <taxon>Ecdysozoa</taxon>
        <taxon>Arthropoda</taxon>
        <taxon>Hexapoda</taxon>
        <taxon>Insecta</taxon>
        <taxon>Pterygota</taxon>
        <taxon>Neoptera</taxon>
        <taxon>Endopterygota</taxon>
        <taxon>Hymenoptera</taxon>
        <taxon>Apocrita</taxon>
        <taxon>Aculeata</taxon>
        <taxon>Formicoidea</taxon>
        <taxon>Formicidae</taxon>
        <taxon>Myrmicinae</taxon>
        <taxon>Mycetomoellerius</taxon>
    </lineage>
</organism>
<name>A0A151WI33_9HYME</name>
<accession>A0A151WI33</accession>
<sequence length="167" mass="18795">CEWQRAAAMGKLESYVHSYDAFSSEVLEAIRPVYNDLSAEALLQRCVGGFNQNNNESYNQLIWKITPKTVPSGSTIVNIAAKIAASVFNEGSSIHLTMLYSIGSKLGHNAHEYCRQMDENRITIAEHRAQLATREARILRRQQKSENLDILEDMEDLFYGPGIDDTV</sequence>
<proteinExistence type="predicted"/>